<dbReference type="Pfam" id="PF00419">
    <property type="entry name" value="Fimbrial"/>
    <property type="match status" value="1"/>
</dbReference>
<dbReference type="InterPro" id="IPR008966">
    <property type="entry name" value="Adhesion_dom_sf"/>
</dbReference>
<organism evidence="2 3">
    <name type="scientific">Pantoea alhagi</name>
    <dbReference type="NCBI Taxonomy" id="1891675"/>
    <lineage>
        <taxon>Bacteria</taxon>
        <taxon>Pseudomonadati</taxon>
        <taxon>Pseudomonadota</taxon>
        <taxon>Gammaproteobacteria</taxon>
        <taxon>Enterobacterales</taxon>
        <taxon>Erwiniaceae</taxon>
        <taxon>Pantoea</taxon>
    </lineage>
</organism>
<protein>
    <submittedName>
        <fullName evidence="2">Fimbrial protein</fullName>
    </submittedName>
</protein>
<feature type="domain" description="Fimbrial-type adhesion" evidence="1">
    <location>
        <begin position="43"/>
        <end position="194"/>
    </location>
</feature>
<evidence type="ECO:0000313" key="2">
    <source>
        <dbReference type="EMBL" id="ARJ42254.1"/>
    </source>
</evidence>
<name>A0A1W6B596_9GAMM</name>
<dbReference type="PANTHER" id="PTHR33420:SF10">
    <property type="entry name" value="FIMBRIAE MAJOR SUBUNIT"/>
    <property type="match status" value="1"/>
</dbReference>
<accession>A0A1W6B596</accession>
<gene>
    <name evidence="2" type="ORF">B1H58_09670</name>
</gene>
<dbReference type="PANTHER" id="PTHR33420">
    <property type="entry name" value="FIMBRIAL SUBUNIT ELFA-RELATED"/>
    <property type="match status" value="1"/>
</dbReference>
<dbReference type="SUPFAM" id="SSF49401">
    <property type="entry name" value="Bacterial adhesins"/>
    <property type="match status" value="1"/>
</dbReference>
<dbReference type="InterPro" id="IPR050263">
    <property type="entry name" value="Bact_Fimbrial_Adh_Pro"/>
</dbReference>
<evidence type="ECO:0000313" key="3">
    <source>
        <dbReference type="Proteomes" id="UP000192900"/>
    </source>
</evidence>
<keyword evidence="3" id="KW-1185">Reference proteome</keyword>
<dbReference type="Proteomes" id="UP000192900">
    <property type="component" value="Chromosome"/>
</dbReference>
<dbReference type="RefSeq" id="WP_085069782.1">
    <property type="nucleotide sequence ID" value="NZ_CP019706.1"/>
</dbReference>
<dbReference type="Gene3D" id="2.60.40.1090">
    <property type="entry name" value="Fimbrial-type adhesion domain"/>
    <property type="match status" value="1"/>
</dbReference>
<sequence length="195" mass="21029">MSIITVTTANYKYLRTLLYATLASGIFIFSSQACITDCSIDLNFTGIYTDETCEVMINNDSNNEIIMLPRMSTASLQNNGSEAGSVPFDITLKNCPASRTVTVFFDSSVTAADNETGNLVNRTGVTYSDNVQIRLRKENSSQVIIDDASSGQDYVISSAADPISHKFTASYYAKGDAAVTAGKVYAIAGVELVYK</sequence>
<dbReference type="InterPro" id="IPR036937">
    <property type="entry name" value="Adhesion_dom_fimbrial_sf"/>
</dbReference>
<dbReference type="EMBL" id="CP019706">
    <property type="protein sequence ID" value="ARJ42254.1"/>
    <property type="molecule type" value="Genomic_DNA"/>
</dbReference>
<dbReference type="STRING" id="1891675.B1H58_09670"/>
<dbReference type="InterPro" id="IPR000259">
    <property type="entry name" value="Adhesion_dom_fimbrial"/>
</dbReference>
<evidence type="ECO:0000259" key="1">
    <source>
        <dbReference type="Pfam" id="PF00419"/>
    </source>
</evidence>
<dbReference type="GO" id="GO:0043709">
    <property type="term" value="P:cell adhesion involved in single-species biofilm formation"/>
    <property type="evidence" value="ECO:0007669"/>
    <property type="project" value="TreeGrafter"/>
</dbReference>
<reference evidence="2 3" key="1">
    <citation type="submission" date="2017-02" db="EMBL/GenBank/DDBJ databases">
        <title>Complete genome sequence of the drought resistance-promoting endophyte Pantoea alhagi LTYR-11Z.</title>
        <authorList>
            <person name="Zhang L."/>
        </authorList>
    </citation>
    <scope>NUCLEOTIDE SEQUENCE [LARGE SCALE GENOMIC DNA]</scope>
    <source>
        <strain evidence="2 3">LTYR-11Z</strain>
    </source>
</reference>
<dbReference type="GO" id="GO:0009289">
    <property type="term" value="C:pilus"/>
    <property type="evidence" value="ECO:0007669"/>
    <property type="project" value="InterPro"/>
</dbReference>
<proteinExistence type="predicted"/>
<dbReference type="OrthoDB" id="7030999at2"/>
<dbReference type="AlphaFoldDB" id="A0A1W6B596"/>
<dbReference type="KEGG" id="palh:B1H58_09670"/>